<feature type="domain" description="C2H2-type" evidence="13">
    <location>
        <begin position="179"/>
        <end position="206"/>
    </location>
</feature>
<keyword evidence="8" id="KW-0238">DNA-binding</keyword>
<feature type="compositionally biased region" description="Acidic residues" evidence="12">
    <location>
        <begin position="99"/>
        <end position="118"/>
    </location>
</feature>
<evidence type="ECO:0000256" key="9">
    <source>
        <dbReference type="ARBA" id="ARBA00023163"/>
    </source>
</evidence>
<evidence type="ECO:0000256" key="2">
    <source>
        <dbReference type="ARBA" id="ARBA00006991"/>
    </source>
</evidence>
<dbReference type="Gene3D" id="3.30.160.60">
    <property type="entry name" value="Classic Zinc Finger"/>
    <property type="match status" value="6"/>
</dbReference>
<evidence type="ECO:0000256" key="8">
    <source>
        <dbReference type="ARBA" id="ARBA00023125"/>
    </source>
</evidence>
<dbReference type="FunFam" id="3.30.160.60:FF:000478">
    <property type="entry name" value="Zinc finger protein 133"/>
    <property type="match status" value="1"/>
</dbReference>
<dbReference type="Pfam" id="PF00096">
    <property type="entry name" value="zf-C2H2"/>
    <property type="match status" value="5"/>
</dbReference>
<comment type="subcellular location">
    <subcellularLocation>
        <location evidence="1">Nucleus</location>
    </subcellularLocation>
</comment>
<evidence type="ECO:0000313" key="15">
    <source>
        <dbReference type="Proteomes" id="UP000028760"/>
    </source>
</evidence>
<feature type="domain" description="C2H2-type" evidence="13">
    <location>
        <begin position="207"/>
        <end position="234"/>
    </location>
</feature>
<keyword evidence="6" id="KW-0862">Zinc</keyword>
<name>A0A096MF82_POEFO</name>
<keyword evidence="7" id="KW-0805">Transcription regulation</keyword>
<dbReference type="FunFam" id="3.30.160.60:FF:000180">
    <property type="entry name" value="Zinc finger protein 689"/>
    <property type="match status" value="1"/>
</dbReference>
<dbReference type="PROSITE" id="PS50157">
    <property type="entry name" value="ZINC_FINGER_C2H2_2"/>
    <property type="match status" value="5"/>
</dbReference>
<dbReference type="InterPro" id="IPR013087">
    <property type="entry name" value="Znf_C2H2_type"/>
</dbReference>
<evidence type="ECO:0000259" key="13">
    <source>
        <dbReference type="PROSITE" id="PS50157"/>
    </source>
</evidence>
<dbReference type="EMBL" id="AYCK01023940">
    <property type="status" value="NOT_ANNOTATED_CDS"/>
    <property type="molecule type" value="Genomic_DNA"/>
</dbReference>
<dbReference type="FunFam" id="3.30.160.60:FF:002343">
    <property type="entry name" value="Zinc finger protein 33A"/>
    <property type="match status" value="1"/>
</dbReference>
<dbReference type="GO" id="GO:0000981">
    <property type="term" value="F:DNA-binding transcription factor activity, RNA polymerase II-specific"/>
    <property type="evidence" value="ECO:0007669"/>
    <property type="project" value="TreeGrafter"/>
</dbReference>
<comment type="similarity">
    <text evidence="2">Belongs to the krueppel C2H2-type zinc-finger protein family.</text>
</comment>
<evidence type="ECO:0000256" key="3">
    <source>
        <dbReference type="ARBA" id="ARBA00022723"/>
    </source>
</evidence>
<evidence type="ECO:0000256" key="11">
    <source>
        <dbReference type="PROSITE-ProRule" id="PRU00042"/>
    </source>
</evidence>
<dbReference type="SMART" id="SM00355">
    <property type="entry name" value="ZnF_C2H2"/>
    <property type="match status" value="5"/>
</dbReference>
<dbReference type="EMBL" id="AYCK01023941">
    <property type="status" value="NOT_ANNOTATED_CDS"/>
    <property type="molecule type" value="Genomic_DNA"/>
</dbReference>
<dbReference type="FunFam" id="3.30.160.60:FF:001480">
    <property type="entry name" value="Si:cabz01071911.3"/>
    <property type="match status" value="1"/>
</dbReference>
<feature type="compositionally biased region" description="Basic and acidic residues" evidence="12">
    <location>
        <begin position="119"/>
        <end position="129"/>
    </location>
</feature>
<reference evidence="14" key="2">
    <citation type="submission" date="2025-08" db="UniProtKB">
        <authorList>
            <consortium name="Ensembl"/>
        </authorList>
    </citation>
    <scope>IDENTIFICATION</scope>
</reference>
<keyword evidence="9" id="KW-0804">Transcription</keyword>
<dbReference type="PANTHER" id="PTHR24394">
    <property type="entry name" value="ZINC FINGER PROTEIN"/>
    <property type="match status" value="1"/>
</dbReference>
<dbReference type="FunFam" id="3.30.160.60:FF:000710">
    <property type="entry name" value="Zinc finger protein 768"/>
    <property type="match status" value="1"/>
</dbReference>
<keyword evidence="15" id="KW-1185">Reference proteome</keyword>
<dbReference type="GO" id="GO:0005634">
    <property type="term" value="C:nucleus"/>
    <property type="evidence" value="ECO:0007669"/>
    <property type="project" value="UniProtKB-SubCell"/>
</dbReference>
<dbReference type="GeneTree" id="ENSGT00950000182774"/>
<keyword evidence="5 11" id="KW-0863">Zinc-finger</keyword>
<keyword evidence="3" id="KW-0479">Metal-binding</keyword>
<dbReference type="AlphaFoldDB" id="A0A096MF82"/>
<dbReference type="PROSITE" id="PS00028">
    <property type="entry name" value="ZINC_FINGER_C2H2_1"/>
    <property type="match status" value="4"/>
</dbReference>
<dbReference type="SUPFAM" id="SSF57667">
    <property type="entry name" value="beta-beta-alpha zinc fingers"/>
    <property type="match status" value="3"/>
</dbReference>
<dbReference type="EMBL" id="AYCK01023943">
    <property type="status" value="NOT_ANNOTATED_CDS"/>
    <property type="molecule type" value="Genomic_DNA"/>
</dbReference>
<evidence type="ECO:0000256" key="4">
    <source>
        <dbReference type="ARBA" id="ARBA00022737"/>
    </source>
</evidence>
<keyword evidence="10" id="KW-0539">Nucleus</keyword>
<evidence type="ECO:0000313" key="14">
    <source>
        <dbReference type="Ensembl" id="ENSPFOP00000030073.1"/>
    </source>
</evidence>
<proteinExistence type="inferred from homology"/>
<dbReference type="EMBL" id="AYCK01023942">
    <property type="status" value="NOT_ANNOTATED_CDS"/>
    <property type="molecule type" value="Genomic_DNA"/>
</dbReference>
<feature type="region of interest" description="Disordered" evidence="12">
    <location>
        <begin position="98"/>
        <end position="158"/>
    </location>
</feature>
<dbReference type="GO" id="GO:0008270">
    <property type="term" value="F:zinc ion binding"/>
    <property type="evidence" value="ECO:0007669"/>
    <property type="project" value="UniProtKB-KW"/>
</dbReference>
<dbReference type="InterPro" id="IPR036236">
    <property type="entry name" value="Znf_C2H2_sf"/>
</dbReference>
<feature type="domain" description="C2H2-type" evidence="13">
    <location>
        <begin position="235"/>
        <end position="262"/>
    </location>
</feature>
<evidence type="ECO:0000256" key="5">
    <source>
        <dbReference type="ARBA" id="ARBA00022771"/>
    </source>
</evidence>
<feature type="domain" description="C2H2-type" evidence="13">
    <location>
        <begin position="263"/>
        <end position="290"/>
    </location>
</feature>
<dbReference type="GO" id="GO:0003677">
    <property type="term" value="F:DNA binding"/>
    <property type="evidence" value="ECO:0007669"/>
    <property type="project" value="UniProtKB-KW"/>
</dbReference>
<evidence type="ECO:0000256" key="10">
    <source>
        <dbReference type="ARBA" id="ARBA00023242"/>
    </source>
</evidence>
<protein>
    <submittedName>
        <fullName evidence="14">Zinc finger protein OZF-like</fullName>
    </submittedName>
</protein>
<organism evidence="14 15">
    <name type="scientific">Poecilia formosa</name>
    <name type="common">Amazon molly</name>
    <name type="synonym">Limia formosa</name>
    <dbReference type="NCBI Taxonomy" id="48698"/>
    <lineage>
        <taxon>Eukaryota</taxon>
        <taxon>Metazoa</taxon>
        <taxon>Chordata</taxon>
        <taxon>Craniata</taxon>
        <taxon>Vertebrata</taxon>
        <taxon>Euteleostomi</taxon>
        <taxon>Actinopterygii</taxon>
        <taxon>Neopterygii</taxon>
        <taxon>Teleostei</taxon>
        <taxon>Neoteleostei</taxon>
        <taxon>Acanthomorphata</taxon>
        <taxon>Ovalentaria</taxon>
        <taxon>Atherinomorphae</taxon>
        <taxon>Cyprinodontiformes</taxon>
        <taxon>Poeciliidae</taxon>
        <taxon>Poeciliinae</taxon>
        <taxon>Poecilia</taxon>
    </lineage>
</organism>
<evidence type="ECO:0000256" key="6">
    <source>
        <dbReference type="ARBA" id="ARBA00022833"/>
    </source>
</evidence>
<accession>A0A096MF82</accession>
<dbReference type="Proteomes" id="UP000028760">
    <property type="component" value="Unassembled WGS sequence"/>
</dbReference>
<evidence type="ECO:0000256" key="12">
    <source>
        <dbReference type="SAM" id="MobiDB-lite"/>
    </source>
</evidence>
<keyword evidence="4" id="KW-0677">Repeat</keyword>
<reference evidence="15" key="1">
    <citation type="submission" date="2013-10" db="EMBL/GenBank/DDBJ databases">
        <authorList>
            <person name="Schartl M."/>
            <person name="Warren W."/>
        </authorList>
    </citation>
    <scope>NUCLEOTIDE SEQUENCE [LARGE SCALE GENOMIC DNA]</scope>
    <source>
        <strain evidence="15">female</strain>
    </source>
</reference>
<evidence type="ECO:0000256" key="1">
    <source>
        <dbReference type="ARBA" id="ARBA00004123"/>
    </source>
</evidence>
<dbReference type="Ensembl" id="ENSPFOT00000022463.1">
    <property type="protein sequence ID" value="ENSPFOP00000030073.1"/>
    <property type="gene ID" value="ENSPFOG00000007728.2"/>
</dbReference>
<sequence>MSSAQHLREFISERLTAAAEEIFSVFQRTIAQYEEELDRQRRLLDGGWRPDCGFQRAAEQLLMAMVDNSEVEDLSDGEDDNPVVDENVLDFGLLPVEQLSDDSEEDYLPEEDSDDDSLPDAKEYDHYGSEDGDGETRSVTSDYEETDHSESEPNQNTFHAAERQDLEVHMRTHTGEKPYSCETCGKSFSQNSHLSSHKRTHTGEKPHPCSTCGRRFAEASALRNHMLTHTGEKPFSCHICGKILRYSSSLSAHMKIHTGEKPFVCKTCGKCFSHNSSLISHMRIHTGEKSYQCTTCGRCFSHSTTLLRHTRS</sequence>
<dbReference type="PANTHER" id="PTHR24394:SF48">
    <property type="entry name" value="ZINC FINGER PROTEIN 771"/>
    <property type="match status" value="1"/>
</dbReference>
<reference evidence="14" key="3">
    <citation type="submission" date="2025-09" db="UniProtKB">
        <authorList>
            <consortium name="Ensembl"/>
        </authorList>
    </citation>
    <scope>IDENTIFICATION</scope>
</reference>
<feature type="domain" description="C2H2-type" evidence="13">
    <location>
        <begin position="291"/>
        <end position="312"/>
    </location>
</feature>
<evidence type="ECO:0000256" key="7">
    <source>
        <dbReference type="ARBA" id="ARBA00023015"/>
    </source>
</evidence>